<dbReference type="EMBL" id="VBWP01000010">
    <property type="protein sequence ID" value="TLG71799.1"/>
    <property type="molecule type" value="Genomic_DNA"/>
</dbReference>
<dbReference type="Proteomes" id="UP000306912">
    <property type="component" value="Unassembled WGS sequence"/>
</dbReference>
<evidence type="ECO:0000313" key="2">
    <source>
        <dbReference type="EMBL" id="TLG71799.1"/>
    </source>
</evidence>
<feature type="domain" description="N-acetyltransferase" evidence="1">
    <location>
        <begin position="184"/>
        <end position="312"/>
    </location>
</feature>
<dbReference type="RefSeq" id="WP_138192085.1">
    <property type="nucleotide sequence ID" value="NZ_VBWP01000010.1"/>
</dbReference>
<protein>
    <submittedName>
        <fullName evidence="2">GNAT family N-acetyltransferase</fullName>
    </submittedName>
</protein>
<organism evidence="2 3">
    <name type="scientific">Culicoidibacter larvae</name>
    <dbReference type="NCBI Taxonomy" id="2579976"/>
    <lineage>
        <taxon>Bacteria</taxon>
        <taxon>Bacillati</taxon>
        <taxon>Bacillota</taxon>
        <taxon>Culicoidibacteria</taxon>
        <taxon>Culicoidibacterales</taxon>
        <taxon>Culicoidibacteraceae</taxon>
        <taxon>Culicoidibacter</taxon>
    </lineage>
</organism>
<dbReference type="PANTHER" id="PTHR43617">
    <property type="entry name" value="L-AMINO ACID N-ACETYLTRANSFERASE"/>
    <property type="match status" value="1"/>
</dbReference>
<evidence type="ECO:0000313" key="3">
    <source>
        <dbReference type="Proteomes" id="UP000306912"/>
    </source>
</evidence>
<dbReference type="OrthoDB" id="273614at2"/>
<dbReference type="PROSITE" id="PS51186">
    <property type="entry name" value="GNAT"/>
    <property type="match status" value="2"/>
</dbReference>
<dbReference type="GO" id="GO:0016747">
    <property type="term" value="F:acyltransferase activity, transferring groups other than amino-acyl groups"/>
    <property type="evidence" value="ECO:0007669"/>
    <property type="project" value="InterPro"/>
</dbReference>
<dbReference type="InterPro" id="IPR050276">
    <property type="entry name" value="MshD_Acetyltransferase"/>
</dbReference>
<dbReference type="InParanoid" id="A0A5R8Q927"/>
<proteinExistence type="predicted"/>
<keyword evidence="3" id="KW-1185">Reference proteome</keyword>
<gene>
    <name evidence="2" type="ORF">FEZ08_10345</name>
</gene>
<dbReference type="CDD" id="cd04301">
    <property type="entry name" value="NAT_SF"/>
    <property type="match status" value="1"/>
</dbReference>
<dbReference type="Pfam" id="PF00583">
    <property type="entry name" value="Acetyltransf_1"/>
    <property type="match status" value="1"/>
</dbReference>
<dbReference type="Pfam" id="PF13508">
    <property type="entry name" value="Acetyltransf_7"/>
    <property type="match status" value="1"/>
</dbReference>
<comment type="caution">
    <text evidence="2">The sequence shown here is derived from an EMBL/GenBank/DDBJ whole genome shotgun (WGS) entry which is preliminary data.</text>
</comment>
<feature type="domain" description="N-acetyltransferase" evidence="1">
    <location>
        <begin position="1"/>
        <end position="167"/>
    </location>
</feature>
<accession>A0A5R8Q927</accession>
<dbReference type="SUPFAM" id="SSF55729">
    <property type="entry name" value="Acyl-CoA N-acyltransferases (Nat)"/>
    <property type="match status" value="2"/>
</dbReference>
<dbReference type="InterPro" id="IPR000182">
    <property type="entry name" value="GNAT_dom"/>
</dbReference>
<sequence>MKLQAYNAKYHADILAVWNRSMVADPLSEERFLHNIILDQNFNPDFCQLAIIDEQVAGFIWSVVRRYPYGERGLESERGWIVAVCVAPEFQKRGVGKTLVRYVEQLMKLQRVQKITLGAYSPNYLFPGVDVNTYAGAIPFFEKLGYEQTGEAVSMERSLFDYRQTDEYLVLKEKALSAGFKVQPFVRDYAEELIDFLHQYFGGGWSTNAKNAMLNGVAEETIFIVTDSNNKIVGYAQRAIDGNPDRFGPFGVREDLRGYKLGMILFNEILFDMQKRGIYHTYFLWTHGAAQKFYERNGMQVYREYVLMNKKL</sequence>
<name>A0A5R8Q927_9FIRM</name>
<evidence type="ECO:0000259" key="1">
    <source>
        <dbReference type="PROSITE" id="PS51186"/>
    </source>
</evidence>
<dbReference type="AlphaFoldDB" id="A0A5R8Q927"/>
<dbReference type="Gene3D" id="3.40.630.30">
    <property type="match status" value="2"/>
</dbReference>
<dbReference type="InterPro" id="IPR016181">
    <property type="entry name" value="Acyl_CoA_acyltransferase"/>
</dbReference>
<dbReference type="PANTHER" id="PTHR43617:SF38">
    <property type="entry name" value="N-ACETYLTRANSFERASE DOMAIN-CONTAINING PROTEIN"/>
    <property type="match status" value="1"/>
</dbReference>
<reference evidence="2 3" key="1">
    <citation type="submission" date="2019-05" db="EMBL/GenBank/DDBJ databases">
        <title>Culicoidintestinum kansasii gen. nov., sp. nov. from the gastrointestinal tract of the biting midge, Culicoides sonorensis.</title>
        <authorList>
            <person name="Neupane S."/>
            <person name="Ghosh A."/>
            <person name="Gunther S."/>
            <person name="Martin K."/>
            <person name="Zurek L."/>
        </authorList>
    </citation>
    <scope>NUCLEOTIDE SEQUENCE [LARGE SCALE GENOMIC DNA]</scope>
    <source>
        <strain evidence="2 3">CS-1</strain>
    </source>
</reference>
<keyword evidence="2" id="KW-0808">Transferase</keyword>